<name>A0ABX8VB87_9FLAO</name>
<evidence type="ECO:0008006" key="3">
    <source>
        <dbReference type="Google" id="ProtNLM"/>
    </source>
</evidence>
<proteinExistence type="predicted"/>
<evidence type="ECO:0000313" key="2">
    <source>
        <dbReference type="Proteomes" id="UP000825381"/>
    </source>
</evidence>
<dbReference type="RefSeq" id="WP_220640798.1">
    <property type="nucleotide sequence ID" value="NZ_CP080429.1"/>
</dbReference>
<protein>
    <recommendedName>
        <fullName evidence="3">Lipoprotein</fullName>
    </recommendedName>
</protein>
<keyword evidence="2" id="KW-1185">Reference proteome</keyword>
<gene>
    <name evidence="1" type="ORF">K1I41_00825</name>
</gene>
<dbReference type="Proteomes" id="UP000825381">
    <property type="component" value="Chromosome"/>
</dbReference>
<organism evidence="1 2">
    <name type="scientific">Flavobacterium litorale</name>
    <dbReference type="NCBI Taxonomy" id="2856519"/>
    <lineage>
        <taxon>Bacteria</taxon>
        <taxon>Pseudomonadati</taxon>
        <taxon>Bacteroidota</taxon>
        <taxon>Flavobacteriia</taxon>
        <taxon>Flavobacteriales</taxon>
        <taxon>Flavobacteriaceae</taxon>
        <taxon>Flavobacterium</taxon>
    </lineage>
</organism>
<dbReference type="PROSITE" id="PS51257">
    <property type="entry name" value="PROKAR_LIPOPROTEIN"/>
    <property type="match status" value="1"/>
</dbReference>
<evidence type="ECO:0000313" key="1">
    <source>
        <dbReference type="EMBL" id="QYJ68458.1"/>
    </source>
</evidence>
<accession>A0ABX8VB87</accession>
<sequence>MKKIFYSFIVVAALSLVGCSGDNDPNDGKFFSDSDRGWVTFDLGTEDAPLPNFAYGIAGCELSNQIVIPLTIDAPTNKNGLTIDYTITDFEGTSEGVISHLGYAVFPAGSLNGTITIDFPETVTSSIGFTITLTDPSRDNISLGHPDDSTDPLTFVVRINTGNRDSLLGIAEDNIVAGDNEDEFSYTISQGPAANEILISDLSQTFTPGTTSQTRVFIEPDGTLSGPDFLENYLYVNENVGDTYVGDISGTYDACEGTINLSYTLRFGTTGAAPQNIVLTRTYPE</sequence>
<reference evidence="1 2" key="1">
    <citation type="submission" date="2021-07" db="EMBL/GenBank/DDBJ databases">
        <title>Flavobacterium WSW3-B6 sp.nov, isolated from seaweed.</title>
        <authorList>
            <person name="Muhammad N."/>
            <person name="Ho H."/>
            <person name="Lee Y.-J."/>
            <person name="Nguyen T."/>
            <person name="Ho J."/>
            <person name="Kim S.-G."/>
        </authorList>
    </citation>
    <scope>NUCLEOTIDE SEQUENCE [LARGE SCALE GENOMIC DNA]</scope>
    <source>
        <strain evidence="1 2">WSW3-B6</strain>
    </source>
</reference>
<dbReference type="EMBL" id="CP080429">
    <property type="protein sequence ID" value="QYJ68458.1"/>
    <property type="molecule type" value="Genomic_DNA"/>
</dbReference>